<reference evidence="4 5" key="1">
    <citation type="journal article" date="2016" name="Mol. Biol. Evol.">
        <title>Genome-Wide Survey of Gut Fungi (Harpellales) Reveals the First Horizontally Transferred Ubiquitin Gene from a Mosquito Host.</title>
        <authorList>
            <person name="Wang Y."/>
            <person name="White M.M."/>
            <person name="Kvist S."/>
            <person name="Moncalvo J.M."/>
        </authorList>
    </citation>
    <scope>NUCLEOTIDE SEQUENCE [LARGE SCALE GENOMIC DNA]</scope>
    <source>
        <strain evidence="4 5">ALG-7-W6</strain>
    </source>
</reference>
<keyword evidence="5" id="KW-1185">Reference proteome</keyword>
<dbReference type="AlphaFoldDB" id="A0A1R0GX92"/>
<evidence type="ECO:0000313" key="4">
    <source>
        <dbReference type="EMBL" id="OLY81509.1"/>
    </source>
</evidence>
<feature type="domain" description="Ras-GAP" evidence="3">
    <location>
        <begin position="169"/>
        <end position="386"/>
    </location>
</feature>
<feature type="compositionally biased region" description="Polar residues" evidence="2">
    <location>
        <begin position="773"/>
        <end position="787"/>
    </location>
</feature>
<dbReference type="GO" id="GO:0046580">
    <property type="term" value="P:negative regulation of Ras protein signal transduction"/>
    <property type="evidence" value="ECO:0007669"/>
    <property type="project" value="TreeGrafter"/>
</dbReference>
<dbReference type="Gene3D" id="1.10.506.10">
    <property type="entry name" value="GTPase Activation - p120gap, domain 1"/>
    <property type="match status" value="1"/>
</dbReference>
<sequence>MIENSSNLFSLSEFASELDSNFNQPELKRSSINAILSLFNERDEYINDDLSRSQRSLRSIREKISQQNRKKFALENRLQTLISSSDKLKDHKHTLEKIKKSMEFDYDSEATIGPQLTEDILVKFGSLVYELQTDPRHISILFEFSKSSQVDFLVETIVFSLFGKQFDSRQEHLLLLVFKNLLNSSIKSTTDSYNMLRGNSPLTKLMSTYTRRGQGQDYLRTVLSQIVGPLVERDDLVHDFDLDPFKIYEKLVLDGQLDPSTFLNFEGFEDSKLIFENEKVVSILKSRTLKFLDVASSVIKIIFENADKVPFGIRWICKQISVSFSLEKKNNQNLDPLLLVGSFFFLRFINPSIINPLLYLEVDSIKLEKSKKILLLIAKTIQLLANKPTSSIPESQNQPDVIISCQTISEACYSDFFAAHCHQKDQFLTNLCHVEDFDDKIFIEHYSFLISEPQIMDFTSKELFHLHSSFLDQINSFPDRFSSKIKDLVDEISPTELKLDPNDDYKVSLVLNPKSKSDFKFDPTSCSEFVSNFDVMFIEAKSLLVMIIRSSPELFKSIIDDFYLGPSSDIYKFHKPRDLDLFEIANNAASSCKNIKIVKWGIKCSDILSLLKTKSEDTLECHSWEKNLSEKVIDELLYLHNLKFQIDNDLANLENIFNNIVNHNSYLESQLIEHHNLINNLKKSTQKKQPGSFFGLRKKGLALLAPSLSSSAANNQKISPDNNSYLPIPKPYSSDSLSNLKASRRSIDAIKEPRSEKSPLFLSYNMIGSRNMINNSQTKPLSTSSSAGKLDHNRPGYISDGENLKTLPVRNPRSPLFKSPLTHSRSKNSPILDIPGKVPVYSKDGLESFMYQTSEVEKLQIISPQIIGISKRTIPRNSKFKFASPFPTVYYLDIFGDEACNVNILHICLVRDDLIDRRNNKIYSFDVGCVLLNIDPLIRFLDYLFPSSS</sequence>
<feature type="region of interest" description="Disordered" evidence="2">
    <location>
        <begin position="773"/>
        <end position="811"/>
    </location>
</feature>
<evidence type="ECO:0000313" key="5">
    <source>
        <dbReference type="Proteomes" id="UP000187455"/>
    </source>
</evidence>
<evidence type="ECO:0000256" key="2">
    <source>
        <dbReference type="SAM" id="MobiDB-lite"/>
    </source>
</evidence>
<protein>
    <submittedName>
        <fullName evidence="4">GTPase-activating protein</fullName>
    </submittedName>
</protein>
<comment type="caution">
    <text evidence="4">The sequence shown here is derived from an EMBL/GenBank/DDBJ whole genome shotgun (WGS) entry which is preliminary data.</text>
</comment>
<name>A0A1R0GX92_9FUNG</name>
<dbReference type="PROSITE" id="PS50018">
    <property type="entry name" value="RAS_GTPASE_ACTIV_2"/>
    <property type="match status" value="1"/>
</dbReference>
<dbReference type="PANTHER" id="PTHR14149:SF17">
    <property type="entry name" value="GTPASE-ACTIVATING PROTEIN"/>
    <property type="match status" value="1"/>
</dbReference>
<dbReference type="GO" id="GO:0005096">
    <property type="term" value="F:GTPase activator activity"/>
    <property type="evidence" value="ECO:0007669"/>
    <property type="project" value="TreeGrafter"/>
</dbReference>
<dbReference type="STRING" id="133383.A0A1R0GX92"/>
<dbReference type="InterPro" id="IPR001936">
    <property type="entry name" value="RasGAP_dom"/>
</dbReference>
<dbReference type="PANTHER" id="PTHR14149">
    <property type="entry name" value="RAS GTPASE-ACTIVATING PROTEIN WITH IQ MOTIF"/>
    <property type="match status" value="1"/>
</dbReference>
<dbReference type="SUPFAM" id="SSF48350">
    <property type="entry name" value="GTPase activation domain, GAP"/>
    <property type="match status" value="1"/>
</dbReference>
<accession>A0A1R0GX92</accession>
<dbReference type="EMBL" id="LSSL01002395">
    <property type="protein sequence ID" value="OLY81509.1"/>
    <property type="molecule type" value="Genomic_DNA"/>
</dbReference>
<dbReference type="OrthoDB" id="5536537at2759"/>
<dbReference type="InterPro" id="IPR008936">
    <property type="entry name" value="Rho_GTPase_activation_prot"/>
</dbReference>
<evidence type="ECO:0000256" key="1">
    <source>
        <dbReference type="SAM" id="Coils"/>
    </source>
</evidence>
<dbReference type="Proteomes" id="UP000187455">
    <property type="component" value="Unassembled WGS sequence"/>
</dbReference>
<feature type="coiled-coil region" evidence="1">
    <location>
        <begin position="50"/>
        <end position="77"/>
    </location>
</feature>
<dbReference type="GO" id="GO:0005938">
    <property type="term" value="C:cell cortex"/>
    <property type="evidence" value="ECO:0007669"/>
    <property type="project" value="TreeGrafter"/>
</dbReference>
<dbReference type="Pfam" id="PF00616">
    <property type="entry name" value="RasGAP"/>
    <property type="match status" value="1"/>
</dbReference>
<keyword evidence="1" id="KW-0175">Coiled coil</keyword>
<organism evidence="4 5">
    <name type="scientific">Smittium mucronatum</name>
    <dbReference type="NCBI Taxonomy" id="133383"/>
    <lineage>
        <taxon>Eukaryota</taxon>
        <taxon>Fungi</taxon>
        <taxon>Fungi incertae sedis</taxon>
        <taxon>Zoopagomycota</taxon>
        <taxon>Kickxellomycotina</taxon>
        <taxon>Harpellomycetes</taxon>
        <taxon>Harpellales</taxon>
        <taxon>Legeriomycetaceae</taxon>
        <taxon>Smittium</taxon>
    </lineage>
</organism>
<proteinExistence type="predicted"/>
<evidence type="ECO:0000259" key="3">
    <source>
        <dbReference type="PROSITE" id="PS50018"/>
    </source>
</evidence>
<gene>
    <name evidence="4" type="ORF">AYI68_g4384</name>
</gene>
<dbReference type="SMART" id="SM00323">
    <property type="entry name" value="RasGAP"/>
    <property type="match status" value="1"/>
</dbReference>